<dbReference type="Pfam" id="PF06271">
    <property type="entry name" value="RDD"/>
    <property type="match status" value="1"/>
</dbReference>
<feature type="transmembrane region" description="Helical" evidence="5">
    <location>
        <begin position="58"/>
        <end position="79"/>
    </location>
</feature>
<dbReference type="OrthoDB" id="9814143at2"/>
<dbReference type="InterPro" id="IPR010432">
    <property type="entry name" value="RDD"/>
</dbReference>
<evidence type="ECO:0000256" key="1">
    <source>
        <dbReference type="ARBA" id="ARBA00004141"/>
    </source>
</evidence>
<dbReference type="AlphaFoldDB" id="A0A1V9FQR3"/>
<sequence>MLLVKLDTGFNIEVEFALSPFHRRFFAWIIDVTIQGTYLWLGTKFLNAIAGFSWDNEIWPVVLFMLPFIFYHLISEIMMNGQSVGKMAMQIKVMTIQGGQPSVSQYLIRWLFRIVDFPILLLLGTLSGYSTWWVVLFLFAGLICTIATPKSQRLGDLVAGTILIDLKNRTSWQDTVFTEVESTYQPRYPQVMQLSDRDINTLKNIIETVKKRNDYDLSLKIADRIQSKLKMHSDQDSLEFLQTLLKDYNYYSTN</sequence>
<dbReference type="EMBL" id="LVYD01000059">
    <property type="protein sequence ID" value="OQP60658.1"/>
    <property type="molecule type" value="Genomic_DNA"/>
</dbReference>
<evidence type="ECO:0000313" key="8">
    <source>
        <dbReference type="Proteomes" id="UP000192796"/>
    </source>
</evidence>
<dbReference type="Proteomes" id="UP000192796">
    <property type="component" value="Unassembled WGS sequence"/>
</dbReference>
<evidence type="ECO:0000256" key="2">
    <source>
        <dbReference type="ARBA" id="ARBA00022692"/>
    </source>
</evidence>
<organism evidence="7 8">
    <name type="scientific">Niastella vici</name>
    <dbReference type="NCBI Taxonomy" id="1703345"/>
    <lineage>
        <taxon>Bacteria</taxon>
        <taxon>Pseudomonadati</taxon>
        <taxon>Bacteroidota</taxon>
        <taxon>Chitinophagia</taxon>
        <taxon>Chitinophagales</taxon>
        <taxon>Chitinophagaceae</taxon>
        <taxon>Niastella</taxon>
    </lineage>
</organism>
<keyword evidence="3 5" id="KW-1133">Transmembrane helix</keyword>
<keyword evidence="4 5" id="KW-0472">Membrane</keyword>
<evidence type="ECO:0000259" key="6">
    <source>
        <dbReference type="Pfam" id="PF06271"/>
    </source>
</evidence>
<dbReference type="GO" id="GO:0016020">
    <property type="term" value="C:membrane"/>
    <property type="evidence" value="ECO:0007669"/>
    <property type="project" value="UniProtKB-SubCell"/>
</dbReference>
<dbReference type="PANTHER" id="PTHR38480:SF1">
    <property type="entry name" value="SLR0254 PROTEIN"/>
    <property type="match status" value="1"/>
</dbReference>
<comment type="caution">
    <text evidence="7">The sequence shown here is derived from an EMBL/GenBank/DDBJ whole genome shotgun (WGS) entry which is preliminary data.</text>
</comment>
<comment type="subcellular location">
    <subcellularLocation>
        <location evidence="1">Membrane</location>
        <topology evidence="1">Multi-pass membrane protein</topology>
    </subcellularLocation>
</comment>
<evidence type="ECO:0000256" key="4">
    <source>
        <dbReference type="ARBA" id="ARBA00023136"/>
    </source>
</evidence>
<dbReference type="STRING" id="1703345.A3860_32165"/>
<feature type="transmembrane region" description="Helical" evidence="5">
    <location>
        <begin position="25"/>
        <end position="46"/>
    </location>
</feature>
<protein>
    <recommendedName>
        <fullName evidence="6">RDD domain-containing protein</fullName>
    </recommendedName>
</protein>
<reference evidence="7 8" key="1">
    <citation type="submission" date="2016-03" db="EMBL/GenBank/DDBJ databases">
        <title>Niastella vici sp. nov., isolated from farmland soil.</title>
        <authorList>
            <person name="Chen L."/>
            <person name="Wang D."/>
            <person name="Yang S."/>
            <person name="Wang G."/>
        </authorList>
    </citation>
    <scope>NUCLEOTIDE SEQUENCE [LARGE SCALE GENOMIC DNA]</scope>
    <source>
        <strain evidence="7 8">DJ57</strain>
    </source>
</reference>
<proteinExistence type="predicted"/>
<keyword evidence="8" id="KW-1185">Reference proteome</keyword>
<keyword evidence="2 5" id="KW-0812">Transmembrane</keyword>
<evidence type="ECO:0000256" key="5">
    <source>
        <dbReference type="SAM" id="Phobius"/>
    </source>
</evidence>
<evidence type="ECO:0000313" key="7">
    <source>
        <dbReference type="EMBL" id="OQP60658.1"/>
    </source>
</evidence>
<name>A0A1V9FQR3_9BACT</name>
<evidence type="ECO:0000256" key="3">
    <source>
        <dbReference type="ARBA" id="ARBA00022989"/>
    </source>
</evidence>
<dbReference type="RefSeq" id="WP_081152401.1">
    <property type="nucleotide sequence ID" value="NZ_LVYD01000059.1"/>
</dbReference>
<feature type="domain" description="RDD" evidence="6">
    <location>
        <begin position="20"/>
        <end position="160"/>
    </location>
</feature>
<accession>A0A1V9FQR3</accession>
<dbReference type="PANTHER" id="PTHR38480">
    <property type="entry name" value="SLR0254 PROTEIN"/>
    <property type="match status" value="1"/>
</dbReference>
<gene>
    <name evidence="7" type="ORF">A3860_32165</name>
</gene>
<feature type="transmembrane region" description="Helical" evidence="5">
    <location>
        <begin position="130"/>
        <end position="148"/>
    </location>
</feature>